<dbReference type="Proteomes" id="UP000070544">
    <property type="component" value="Unassembled WGS sequence"/>
</dbReference>
<reference evidence="6 7" key="1">
    <citation type="journal article" date="2015" name="Genome Biol. Evol.">
        <title>Phylogenomic analyses indicate that early fungi evolved digesting cell walls of algal ancestors of land plants.</title>
        <authorList>
            <person name="Chang Y."/>
            <person name="Wang S."/>
            <person name="Sekimoto S."/>
            <person name="Aerts A.L."/>
            <person name="Choi C."/>
            <person name="Clum A."/>
            <person name="LaButti K.M."/>
            <person name="Lindquist E.A."/>
            <person name="Yee Ngan C."/>
            <person name="Ohm R.A."/>
            <person name="Salamov A.A."/>
            <person name="Grigoriev I.V."/>
            <person name="Spatafora J.W."/>
            <person name="Berbee M.L."/>
        </authorList>
    </citation>
    <scope>NUCLEOTIDE SEQUENCE [LARGE SCALE GENOMIC DNA]</scope>
    <source>
        <strain evidence="6 7">JEL478</strain>
    </source>
</reference>
<evidence type="ECO:0000259" key="4">
    <source>
        <dbReference type="Pfam" id="PF00394"/>
    </source>
</evidence>
<evidence type="ECO:0000256" key="2">
    <source>
        <dbReference type="ARBA" id="ARBA00022723"/>
    </source>
</evidence>
<dbReference type="AlphaFoldDB" id="A0A139A9B6"/>
<dbReference type="PANTHER" id="PTHR11709">
    <property type="entry name" value="MULTI-COPPER OXIDASE"/>
    <property type="match status" value="1"/>
</dbReference>
<accession>A0A139A9B6</accession>
<sequence>RIIGAQVDGYFKFTIDDHRFKVVVADFVPIVPYVTDNIIIVSGQRYYIVVEANQPVGNYWIQAIYQTGKFTLNQFAACNQNDDNKSNILGVFRYNGSDQTALPTTKVSPKITNSCGDENPSNLVPWVAINVGGATVLDNIALQWCVFPFQIILNWSDPTTRSIYNEDLSLPSKSNVYTVKPANKWAYWVIQDLTLVNAFHPLHLHGHDVYILAQGKGPFVPLLVNLNTVNRHQRDTVTLYDGGYTVIAMLTDHPGSWLMHCYIAWHVSQGLAIQFVE</sequence>
<dbReference type="PROSITE" id="PS00079">
    <property type="entry name" value="MULTICOPPER_OXIDASE1"/>
    <property type="match status" value="1"/>
</dbReference>
<evidence type="ECO:0000256" key="1">
    <source>
        <dbReference type="ARBA" id="ARBA00010609"/>
    </source>
</evidence>
<feature type="non-terminal residue" evidence="6">
    <location>
        <position position="1"/>
    </location>
</feature>
<gene>
    <name evidence="6" type="ORF">M427DRAFT_81322</name>
</gene>
<evidence type="ECO:0000256" key="3">
    <source>
        <dbReference type="ARBA" id="ARBA00023002"/>
    </source>
</evidence>
<keyword evidence="2" id="KW-0479">Metal-binding</keyword>
<dbReference type="Gene3D" id="2.60.40.420">
    <property type="entry name" value="Cupredoxins - blue copper proteins"/>
    <property type="match status" value="2"/>
</dbReference>
<dbReference type="OMA" id="IMQFGER"/>
<dbReference type="Pfam" id="PF00394">
    <property type="entry name" value="Cu-oxidase"/>
    <property type="match status" value="1"/>
</dbReference>
<dbReference type="InterPro" id="IPR045087">
    <property type="entry name" value="Cu-oxidase_fam"/>
</dbReference>
<evidence type="ECO:0000313" key="7">
    <source>
        <dbReference type="Proteomes" id="UP000070544"/>
    </source>
</evidence>
<dbReference type="OrthoDB" id="2121828at2759"/>
<dbReference type="Pfam" id="PF07731">
    <property type="entry name" value="Cu-oxidase_2"/>
    <property type="match status" value="1"/>
</dbReference>
<dbReference type="SUPFAM" id="SSF49503">
    <property type="entry name" value="Cupredoxins"/>
    <property type="match status" value="2"/>
</dbReference>
<evidence type="ECO:0008006" key="8">
    <source>
        <dbReference type="Google" id="ProtNLM"/>
    </source>
</evidence>
<dbReference type="GO" id="GO:0016491">
    <property type="term" value="F:oxidoreductase activity"/>
    <property type="evidence" value="ECO:0007669"/>
    <property type="project" value="UniProtKB-KW"/>
</dbReference>
<dbReference type="EMBL" id="KQ965783">
    <property type="protein sequence ID" value="KXS12993.1"/>
    <property type="molecule type" value="Genomic_DNA"/>
</dbReference>
<proteinExistence type="inferred from homology"/>
<evidence type="ECO:0000313" key="6">
    <source>
        <dbReference type="EMBL" id="KXS12993.1"/>
    </source>
</evidence>
<dbReference type="InterPro" id="IPR008972">
    <property type="entry name" value="Cupredoxin"/>
</dbReference>
<organism evidence="6 7">
    <name type="scientific">Gonapodya prolifera (strain JEL478)</name>
    <name type="common">Monoblepharis prolifera</name>
    <dbReference type="NCBI Taxonomy" id="1344416"/>
    <lineage>
        <taxon>Eukaryota</taxon>
        <taxon>Fungi</taxon>
        <taxon>Fungi incertae sedis</taxon>
        <taxon>Chytridiomycota</taxon>
        <taxon>Chytridiomycota incertae sedis</taxon>
        <taxon>Monoblepharidomycetes</taxon>
        <taxon>Monoblepharidales</taxon>
        <taxon>Gonapodyaceae</taxon>
        <taxon>Gonapodya</taxon>
    </lineage>
</organism>
<feature type="domain" description="Plastocyanin-like" evidence="5">
    <location>
        <begin position="164"/>
        <end position="277"/>
    </location>
</feature>
<dbReference type="InterPro" id="IPR011706">
    <property type="entry name" value="Cu-oxidase_C"/>
</dbReference>
<name>A0A139A9B6_GONPJ</name>
<dbReference type="InterPro" id="IPR001117">
    <property type="entry name" value="Cu-oxidase_2nd"/>
</dbReference>
<keyword evidence="7" id="KW-1185">Reference proteome</keyword>
<evidence type="ECO:0000259" key="5">
    <source>
        <dbReference type="Pfam" id="PF07731"/>
    </source>
</evidence>
<dbReference type="STRING" id="1344416.A0A139A9B6"/>
<dbReference type="GO" id="GO:0005507">
    <property type="term" value="F:copper ion binding"/>
    <property type="evidence" value="ECO:0007669"/>
    <property type="project" value="InterPro"/>
</dbReference>
<comment type="similarity">
    <text evidence="1">Belongs to the multicopper oxidase family.</text>
</comment>
<dbReference type="InterPro" id="IPR033138">
    <property type="entry name" value="Cu_oxidase_CS"/>
</dbReference>
<keyword evidence="3" id="KW-0560">Oxidoreductase</keyword>
<protein>
    <recommendedName>
        <fullName evidence="8">Multicopper oxidase</fullName>
    </recommendedName>
</protein>
<feature type="domain" description="Plastocyanin-like" evidence="4">
    <location>
        <begin position="1"/>
        <end position="96"/>
    </location>
</feature>
<feature type="non-terminal residue" evidence="6">
    <location>
        <position position="277"/>
    </location>
</feature>
<dbReference type="PANTHER" id="PTHR11709:SF71">
    <property type="entry name" value="OXIDOREDUCTASE TPCJ"/>
    <property type="match status" value="1"/>
</dbReference>